<feature type="transmembrane region" description="Helical" evidence="7">
    <location>
        <begin position="52"/>
        <end position="77"/>
    </location>
</feature>
<feature type="transmembrane region" description="Helical" evidence="7">
    <location>
        <begin position="215"/>
        <end position="235"/>
    </location>
</feature>
<comment type="caution">
    <text evidence="8">The sequence shown here is derived from an EMBL/GenBank/DDBJ whole genome shotgun (WGS) entry which is preliminary data.</text>
</comment>
<keyword evidence="9" id="KW-1185">Reference proteome</keyword>
<evidence type="ECO:0000256" key="1">
    <source>
        <dbReference type="ARBA" id="ARBA00004651"/>
    </source>
</evidence>
<organism evidence="8 9">
    <name type="scientific">Sphingomonas anseongensis</name>
    <dbReference type="NCBI Taxonomy" id="2908207"/>
    <lineage>
        <taxon>Bacteria</taxon>
        <taxon>Pseudomonadati</taxon>
        <taxon>Pseudomonadota</taxon>
        <taxon>Alphaproteobacteria</taxon>
        <taxon>Sphingomonadales</taxon>
        <taxon>Sphingomonadaceae</taxon>
        <taxon>Sphingomonas</taxon>
    </lineage>
</organism>
<evidence type="ECO:0000256" key="5">
    <source>
        <dbReference type="ARBA" id="ARBA00022989"/>
    </source>
</evidence>
<evidence type="ECO:0000256" key="4">
    <source>
        <dbReference type="ARBA" id="ARBA00022692"/>
    </source>
</evidence>
<feature type="transmembrane region" description="Helical" evidence="7">
    <location>
        <begin position="371"/>
        <end position="391"/>
    </location>
</feature>
<keyword evidence="3" id="KW-1003">Cell membrane</keyword>
<evidence type="ECO:0000256" key="3">
    <source>
        <dbReference type="ARBA" id="ARBA00022475"/>
    </source>
</evidence>
<name>A0ABT0RDT2_9SPHN</name>
<keyword evidence="5 7" id="KW-1133">Transmembrane helix</keyword>
<dbReference type="RefSeq" id="WP_249867383.1">
    <property type="nucleotide sequence ID" value="NZ_JAMGBC010000001.1"/>
</dbReference>
<dbReference type="Pfam" id="PF00375">
    <property type="entry name" value="SDF"/>
    <property type="match status" value="1"/>
</dbReference>
<dbReference type="Gene3D" id="1.10.3860.10">
    <property type="entry name" value="Sodium:dicarboxylate symporter"/>
    <property type="match status" value="1"/>
</dbReference>
<feature type="transmembrane region" description="Helical" evidence="7">
    <location>
        <begin position="307"/>
        <end position="333"/>
    </location>
</feature>
<dbReference type="PANTHER" id="PTHR42865:SF7">
    <property type="entry name" value="PROTON_GLUTAMATE-ASPARTATE SYMPORTER"/>
    <property type="match status" value="1"/>
</dbReference>
<dbReference type="EMBL" id="JAMGBC010000001">
    <property type="protein sequence ID" value="MCL6678430.1"/>
    <property type="molecule type" value="Genomic_DNA"/>
</dbReference>
<dbReference type="InterPro" id="IPR036458">
    <property type="entry name" value="Na:dicarbo_symporter_sf"/>
</dbReference>
<keyword evidence="2" id="KW-0813">Transport</keyword>
<keyword evidence="6 7" id="KW-0472">Membrane</keyword>
<feature type="transmembrane region" description="Helical" evidence="7">
    <location>
        <begin position="242"/>
        <end position="265"/>
    </location>
</feature>
<proteinExistence type="predicted"/>
<feature type="transmembrane region" description="Helical" evidence="7">
    <location>
        <begin position="89"/>
        <end position="112"/>
    </location>
</feature>
<comment type="subcellular location">
    <subcellularLocation>
        <location evidence="1">Cell membrane</location>
        <topology evidence="1">Multi-pass membrane protein</topology>
    </subcellularLocation>
</comment>
<dbReference type="InterPro" id="IPR001991">
    <property type="entry name" value="Na-dicarboxylate_symporter"/>
</dbReference>
<evidence type="ECO:0000256" key="2">
    <source>
        <dbReference type="ARBA" id="ARBA00022448"/>
    </source>
</evidence>
<feature type="transmembrane region" description="Helical" evidence="7">
    <location>
        <begin position="15"/>
        <end position="32"/>
    </location>
</feature>
<reference evidence="8" key="1">
    <citation type="submission" date="2022-05" db="EMBL/GenBank/DDBJ databases">
        <authorList>
            <person name="Jo J.-H."/>
            <person name="Im W.-T."/>
        </authorList>
    </citation>
    <scope>NUCLEOTIDE SEQUENCE</scope>
    <source>
        <strain evidence="8">RG327</strain>
    </source>
</reference>
<sequence length="418" mass="41800">MSDSGQPTIRAPKPALVLAALVAGILLGILSSRTSPEARDIFAQVASTVGGLWLSALEMTVVPLIVALLITGIAASAEAARGGRIAGRAVLWIVILSTSSAIVGMVLSLLLVQLVPVSPEAAEALRSSVSAGTSAAAGAGQSLGSFFKALIPPNIVSAAANSDILALVVATVLFALAATRIAAARRKSIVDFFAAVSDAFLVIIGWVLWLAPVGVLALAFGLGAAAGGTAFAALFNYLLVVCAVGLVVTLAAYPIAVAVGGVPLVRFAKALLPPQGIAISTRSSLACLPAMLTSARELGIRDEVADVSLPIAVALFRGTGPAMNIAVAVYVAHALGMEPGFGAILAATAVGAVMSYAAISLPGEISYISSIAPIAIALGAPIGPLALLVAVEMIPDVIRTLGNVCLDVALAAVVGRSR</sequence>
<dbReference type="PANTHER" id="PTHR42865">
    <property type="entry name" value="PROTON/GLUTAMATE-ASPARTATE SYMPORTER"/>
    <property type="match status" value="1"/>
</dbReference>
<protein>
    <submittedName>
        <fullName evidence="8">Dicarboxylate/amino acid:cation symporter</fullName>
    </submittedName>
</protein>
<accession>A0ABT0RDT2</accession>
<dbReference type="Proteomes" id="UP001165343">
    <property type="component" value="Unassembled WGS sequence"/>
</dbReference>
<gene>
    <name evidence="8" type="ORF">LZ519_03745</name>
</gene>
<dbReference type="PRINTS" id="PR00173">
    <property type="entry name" value="EDTRNSPORT"/>
</dbReference>
<feature type="transmembrane region" description="Helical" evidence="7">
    <location>
        <begin position="339"/>
        <end position="359"/>
    </location>
</feature>
<evidence type="ECO:0000256" key="6">
    <source>
        <dbReference type="ARBA" id="ARBA00023136"/>
    </source>
</evidence>
<feature type="transmembrane region" description="Helical" evidence="7">
    <location>
        <begin position="155"/>
        <end position="177"/>
    </location>
</feature>
<evidence type="ECO:0000313" key="9">
    <source>
        <dbReference type="Proteomes" id="UP001165343"/>
    </source>
</evidence>
<evidence type="ECO:0000256" key="7">
    <source>
        <dbReference type="SAM" id="Phobius"/>
    </source>
</evidence>
<dbReference type="SUPFAM" id="SSF118215">
    <property type="entry name" value="Proton glutamate symport protein"/>
    <property type="match status" value="1"/>
</dbReference>
<evidence type="ECO:0000313" key="8">
    <source>
        <dbReference type="EMBL" id="MCL6678430.1"/>
    </source>
</evidence>
<keyword evidence="4 7" id="KW-0812">Transmembrane</keyword>
<feature type="transmembrane region" description="Helical" evidence="7">
    <location>
        <begin position="189"/>
        <end position="209"/>
    </location>
</feature>